<evidence type="ECO:0000256" key="1">
    <source>
        <dbReference type="SAM" id="Phobius"/>
    </source>
</evidence>
<sequence length="93" mass="10172">MTDPTLRASDAERYRVVAMLEKHAAAGRLTLDEFTERVDRVLACRTHGDLAAVTADLPASASPREEDNRHLLWAFLAAALVLVVFSVVLGLAR</sequence>
<organism evidence="4 5">
    <name type="scientific">Actinoplanes lobatus</name>
    <dbReference type="NCBI Taxonomy" id="113568"/>
    <lineage>
        <taxon>Bacteria</taxon>
        <taxon>Bacillati</taxon>
        <taxon>Actinomycetota</taxon>
        <taxon>Actinomycetes</taxon>
        <taxon>Micromonosporales</taxon>
        <taxon>Micromonosporaceae</taxon>
        <taxon>Actinoplanes</taxon>
    </lineage>
</organism>
<comment type="caution">
    <text evidence="4">The sequence shown here is derived from an EMBL/GenBank/DDBJ whole genome shotgun (WGS) entry which is preliminary data.</text>
</comment>
<evidence type="ECO:0000313" key="5">
    <source>
        <dbReference type="Proteomes" id="UP000590511"/>
    </source>
</evidence>
<dbReference type="Pfam" id="PF08044">
    <property type="entry name" value="DUF1707"/>
    <property type="match status" value="1"/>
</dbReference>
<dbReference type="Proteomes" id="UP000631312">
    <property type="component" value="Unassembled WGS sequence"/>
</dbReference>
<evidence type="ECO:0000313" key="4">
    <source>
        <dbReference type="EMBL" id="MBB4746280.1"/>
    </source>
</evidence>
<evidence type="ECO:0000259" key="2">
    <source>
        <dbReference type="Pfam" id="PF08044"/>
    </source>
</evidence>
<dbReference type="InterPro" id="IPR012551">
    <property type="entry name" value="DUF1707_SHOCT-like"/>
</dbReference>
<name>A0A7W7MDZ0_9ACTN</name>
<keyword evidence="1" id="KW-0812">Transmembrane</keyword>
<keyword evidence="1" id="KW-0472">Membrane</keyword>
<dbReference type="RefSeq" id="WP_229806693.1">
    <property type="nucleotide sequence ID" value="NZ_BOMP01000062.1"/>
</dbReference>
<dbReference type="AlphaFoldDB" id="A0A7W7MDZ0"/>
<feature type="transmembrane region" description="Helical" evidence="1">
    <location>
        <begin position="71"/>
        <end position="92"/>
    </location>
</feature>
<gene>
    <name evidence="3" type="ORF">Alo02nite_40680</name>
    <name evidence="4" type="ORF">BJ964_000441</name>
</gene>
<dbReference type="Proteomes" id="UP000590511">
    <property type="component" value="Unassembled WGS sequence"/>
</dbReference>
<keyword evidence="6" id="KW-1185">Reference proteome</keyword>
<dbReference type="PANTHER" id="PTHR40763">
    <property type="entry name" value="MEMBRANE PROTEIN-RELATED"/>
    <property type="match status" value="1"/>
</dbReference>
<dbReference type="EMBL" id="BOMP01000062">
    <property type="protein sequence ID" value="GIE41170.1"/>
    <property type="molecule type" value="Genomic_DNA"/>
</dbReference>
<reference evidence="4 5" key="1">
    <citation type="submission" date="2020-08" db="EMBL/GenBank/DDBJ databases">
        <title>Sequencing the genomes of 1000 actinobacteria strains.</title>
        <authorList>
            <person name="Klenk H.-P."/>
        </authorList>
    </citation>
    <scope>NUCLEOTIDE SEQUENCE [LARGE SCALE GENOMIC DNA]</scope>
    <source>
        <strain evidence="4 5">DSM 43150</strain>
    </source>
</reference>
<protein>
    <recommendedName>
        <fullName evidence="2">DUF1707 domain-containing protein</fullName>
    </recommendedName>
</protein>
<evidence type="ECO:0000313" key="3">
    <source>
        <dbReference type="EMBL" id="GIE41170.1"/>
    </source>
</evidence>
<reference evidence="3 6" key="2">
    <citation type="submission" date="2021-01" db="EMBL/GenBank/DDBJ databases">
        <title>Whole genome shotgun sequence of Actinoplanes lobatus NBRC 12513.</title>
        <authorList>
            <person name="Komaki H."/>
            <person name="Tamura T."/>
        </authorList>
    </citation>
    <scope>NUCLEOTIDE SEQUENCE [LARGE SCALE GENOMIC DNA]</scope>
    <source>
        <strain evidence="3 6">NBRC 12513</strain>
    </source>
</reference>
<dbReference type="PANTHER" id="PTHR40763:SF4">
    <property type="entry name" value="DUF1707 DOMAIN-CONTAINING PROTEIN"/>
    <property type="match status" value="1"/>
</dbReference>
<dbReference type="EMBL" id="JACHNC010000001">
    <property type="protein sequence ID" value="MBB4746280.1"/>
    <property type="molecule type" value="Genomic_DNA"/>
</dbReference>
<keyword evidence="1" id="KW-1133">Transmembrane helix</keyword>
<evidence type="ECO:0000313" key="6">
    <source>
        <dbReference type="Proteomes" id="UP000631312"/>
    </source>
</evidence>
<proteinExistence type="predicted"/>
<accession>A0A7W7MDZ0</accession>
<feature type="domain" description="DUF1707" evidence="2">
    <location>
        <begin position="6"/>
        <end position="58"/>
    </location>
</feature>